<gene>
    <name evidence="1" type="ORF">MTX78_15115</name>
</gene>
<protein>
    <submittedName>
        <fullName evidence="1">Uncharacterized protein</fullName>
    </submittedName>
</protein>
<proteinExistence type="predicted"/>
<dbReference type="RefSeq" id="WP_243795963.1">
    <property type="nucleotide sequence ID" value="NZ_CP094669.1"/>
</dbReference>
<accession>A0ABY4CWT1</accession>
<reference evidence="1 2" key="1">
    <citation type="submission" date="2022-03" db="EMBL/GenBank/DDBJ databases">
        <title>Hymenobactersp. isolated from the air.</title>
        <authorList>
            <person name="Won M."/>
            <person name="Kwon S.-W."/>
        </authorList>
    </citation>
    <scope>NUCLEOTIDE SEQUENCE [LARGE SCALE GENOMIC DNA]</scope>
    <source>
        <strain evidence="1 2">KACC 21982</strain>
    </source>
</reference>
<evidence type="ECO:0000313" key="2">
    <source>
        <dbReference type="Proteomes" id="UP000831113"/>
    </source>
</evidence>
<keyword evidence="2" id="KW-1185">Reference proteome</keyword>
<sequence length="199" mass="22920">MSSFTNMMEQFSALYPTGTIRYSQTTYLELATAVEVHRIDFHHKVAAILKRGTGGQVGYYCDHPALVYYNASLAALTVRASLGLPSGFLAAFYHRFATLTADWNAFLPVWSGIERNQQWLEERLRNGHRHTLYLPLWVANELQALCWVYGVEASYLKREELLQSRYYFPKPLQSPPPFNLLLIGQNYVIARDFYVSTLR</sequence>
<evidence type="ECO:0000313" key="1">
    <source>
        <dbReference type="EMBL" id="UOG73454.1"/>
    </source>
</evidence>
<dbReference type="EMBL" id="CP094669">
    <property type="protein sequence ID" value="UOG73454.1"/>
    <property type="molecule type" value="Genomic_DNA"/>
</dbReference>
<organism evidence="1 2">
    <name type="scientific">Hymenobacter tibetensis</name>
    <dbReference type="NCBI Taxonomy" id="497967"/>
    <lineage>
        <taxon>Bacteria</taxon>
        <taxon>Pseudomonadati</taxon>
        <taxon>Bacteroidota</taxon>
        <taxon>Cytophagia</taxon>
        <taxon>Cytophagales</taxon>
        <taxon>Hymenobacteraceae</taxon>
        <taxon>Hymenobacter</taxon>
    </lineage>
</organism>
<name>A0ABY4CWT1_9BACT</name>
<dbReference type="Proteomes" id="UP000831113">
    <property type="component" value="Chromosome"/>
</dbReference>